<protein>
    <submittedName>
        <fullName evidence="2">Uncharacterized protein</fullName>
    </submittedName>
</protein>
<feature type="transmembrane region" description="Helical" evidence="1">
    <location>
        <begin position="65"/>
        <end position="82"/>
    </location>
</feature>
<accession>A0A3P6AVG6</accession>
<dbReference type="EMBL" id="LR031573">
    <property type="protein sequence ID" value="VDC92899.1"/>
    <property type="molecule type" value="Genomic_DNA"/>
</dbReference>
<evidence type="ECO:0000313" key="2">
    <source>
        <dbReference type="EMBL" id="CAG7895981.1"/>
    </source>
</evidence>
<evidence type="ECO:0000313" key="3">
    <source>
        <dbReference type="EMBL" id="VDC92899.1"/>
    </source>
</evidence>
<keyword evidence="1" id="KW-1133">Transmembrane helix</keyword>
<dbReference type="Gramene" id="A02p49330.2_BraZ1">
    <property type="protein sequence ID" value="A02p49330.2_BraZ1.CDS"/>
    <property type="gene ID" value="A02g49330.2_BraZ1"/>
</dbReference>
<proteinExistence type="predicted"/>
<gene>
    <name evidence="3" type="ORF">BRAA02T09059Z</name>
    <name evidence="2" type="ORF">BRAPAZ1V2_A02P49330.2</name>
</gene>
<keyword evidence="1" id="KW-0812">Transmembrane</keyword>
<dbReference type="AlphaFoldDB" id="A0A3P6AVG6"/>
<evidence type="ECO:0000256" key="1">
    <source>
        <dbReference type="SAM" id="Phobius"/>
    </source>
</evidence>
<keyword evidence="1" id="KW-0472">Membrane</keyword>
<sequence length="88" mass="9578">MRFSGSSLVITNAERSEEDSGLSVNSIRRLLQRSAIRIMDVMEGVTNGDETVVLATGAAPAMEKLQMTVLLTIVVLLIVFVTRATRAR</sequence>
<dbReference type="EMBL" id="LS974618">
    <property type="protein sequence ID" value="CAG7895981.1"/>
    <property type="molecule type" value="Genomic_DNA"/>
</dbReference>
<dbReference type="Proteomes" id="UP000694005">
    <property type="component" value="Chromosome A02"/>
</dbReference>
<name>A0A3P6AVG6_BRACM</name>
<reference evidence="3" key="1">
    <citation type="submission" date="2018-11" db="EMBL/GenBank/DDBJ databases">
        <authorList>
            <consortium name="Genoscope - CEA"/>
            <person name="William W."/>
        </authorList>
    </citation>
    <scope>NUCLEOTIDE SEQUENCE</scope>
</reference>
<organism evidence="3">
    <name type="scientific">Brassica campestris</name>
    <name type="common">Field mustard</name>
    <dbReference type="NCBI Taxonomy" id="3711"/>
    <lineage>
        <taxon>Eukaryota</taxon>
        <taxon>Viridiplantae</taxon>
        <taxon>Streptophyta</taxon>
        <taxon>Embryophyta</taxon>
        <taxon>Tracheophyta</taxon>
        <taxon>Spermatophyta</taxon>
        <taxon>Magnoliopsida</taxon>
        <taxon>eudicotyledons</taxon>
        <taxon>Gunneridae</taxon>
        <taxon>Pentapetalae</taxon>
        <taxon>rosids</taxon>
        <taxon>malvids</taxon>
        <taxon>Brassicales</taxon>
        <taxon>Brassicaceae</taxon>
        <taxon>Brassiceae</taxon>
        <taxon>Brassica</taxon>
    </lineage>
</organism>